<feature type="coiled-coil region" evidence="1">
    <location>
        <begin position="33"/>
        <end position="81"/>
    </location>
</feature>
<dbReference type="Proteomes" id="UP000009368">
    <property type="component" value="Segment"/>
</dbReference>
<evidence type="ECO:0000256" key="1">
    <source>
        <dbReference type="SAM" id="Coils"/>
    </source>
</evidence>
<evidence type="ECO:0000256" key="2">
    <source>
        <dbReference type="SAM" id="Phobius"/>
    </source>
</evidence>
<name>K7R991_9CAUD</name>
<sequence length="108" mass="13025">MKKKPQGNEVIITIITVMIAVFVVIMTIFFNKYQDAKEDKDRYQRLVEIYKKADDNDGETKKKYVKRLNKAEEELKKVKKKQIIKIIIRSQVKKDKKKIKKLERKYMM</sequence>
<evidence type="ECO:0000313" key="3">
    <source>
        <dbReference type="EMBL" id="AFV80870.1"/>
    </source>
</evidence>
<accession>K7R991</accession>
<gene>
    <name evidence="3" type="ORF">SA5_05</name>
</gene>
<proteinExistence type="predicted"/>
<keyword evidence="1" id="KW-0175">Coiled coil</keyword>
<reference evidence="4" key="1">
    <citation type="journal article" date="2012" name="PLoS ONE">
        <title>Synergistic action of gentamicin and bacteriophage in a continuous culture population of Staphylococcus aureus.</title>
        <authorList>
            <person name="Kirby A.E."/>
        </authorList>
    </citation>
    <scope>NUCLEOTIDE SEQUENCE [LARGE SCALE GENOMIC DNA]</scope>
</reference>
<organism evidence="3 4">
    <name type="scientific">Staphylococcus phage SA5</name>
    <dbReference type="NCBI Taxonomy" id="1239385"/>
    <lineage>
        <taxon>Viruses</taxon>
        <taxon>Duplodnaviria</taxon>
        <taxon>Heunggongvirae</taxon>
        <taxon>Uroviricota</taxon>
        <taxon>Caudoviricetes</taxon>
        <taxon>Herelleviridae</taxon>
        <taxon>Twortvirinae</taxon>
        <taxon>Kayvirus</taxon>
        <taxon>Kayvirus G1</taxon>
    </lineage>
</organism>
<keyword evidence="2" id="KW-0472">Membrane</keyword>
<keyword evidence="2" id="KW-1133">Transmembrane helix</keyword>
<keyword evidence="2" id="KW-0812">Transmembrane</keyword>
<protein>
    <submittedName>
        <fullName evidence="3">Uncharacterized protein</fullName>
    </submittedName>
</protein>
<evidence type="ECO:0000313" key="4">
    <source>
        <dbReference type="Proteomes" id="UP000009368"/>
    </source>
</evidence>
<dbReference type="EMBL" id="JX875065">
    <property type="protein sequence ID" value="AFV80870.1"/>
    <property type="molecule type" value="Genomic_DNA"/>
</dbReference>
<feature type="transmembrane region" description="Helical" evidence="2">
    <location>
        <begin position="12"/>
        <end position="30"/>
    </location>
</feature>